<dbReference type="InterPro" id="IPR001293">
    <property type="entry name" value="Znf_TRAF"/>
</dbReference>
<comment type="caution">
    <text evidence="6">The sequence shown here is derived from an EMBL/GenBank/DDBJ whole genome shotgun (WGS) entry which is preliminary data.</text>
</comment>
<keyword evidence="2 4" id="KW-0863">Zinc-finger</keyword>
<dbReference type="PANTHER" id="PTHR15933">
    <property type="entry name" value="PROTEIN CBG16327"/>
    <property type="match status" value="1"/>
</dbReference>
<dbReference type="PANTHER" id="PTHR15933:SF20">
    <property type="entry name" value="F-BOX DOMAIN-CONTAINING PROTEIN"/>
    <property type="match status" value="1"/>
</dbReference>
<name>A0AAD5MQR6_PARTN</name>
<keyword evidence="7" id="KW-1185">Reference proteome</keyword>
<evidence type="ECO:0000256" key="3">
    <source>
        <dbReference type="ARBA" id="ARBA00022833"/>
    </source>
</evidence>
<keyword evidence="3 4" id="KW-0862">Zinc</keyword>
<dbReference type="InterPro" id="IPR031890">
    <property type="entry name" value="Fbxo30/Fbxo40"/>
</dbReference>
<organism evidence="6 7">
    <name type="scientific">Parelaphostrongylus tenuis</name>
    <name type="common">Meningeal worm</name>
    <dbReference type="NCBI Taxonomy" id="148309"/>
    <lineage>
        <taxon>Eukaryota</taxon>
        <taxon>Metazoa</taxon>
        <taxon>Ecdysozoa</taxon>
        <taxon>Nematoda</taxon>
        <taxon>Chromadorea</taxon>
        <taxon>Rhabditida</taxon>
        <taxon>Rhabditina</taxon>
        <taxon>Rhabditomorpha</taxon>
        <taxon>Strongyloidea</taxon>
        <taxon>Metastrongylidae</taxon>
        <taxon>Parelaphostrongylus</taxon>
    </lineage>
</organism>
<dbReference type="GO" id="GO:0008270">
    <property type="term" value="F:zinc ion binding"/>
    <property type="evidence" value="ECO:0007669"/>
    <property type="project" value="UniProtKB-KW"/>
</dbReference>
<dbReference type="Proteomes" id="UP001196413">
    <property type="component" value="Unassembled WGS sequence"/>
</dbReference>
<accession>A0AAD5MQR6</accession>
<evidence type="ECO:0000313" key="7">
    <source>
        <dbReference type="Proteomes" id="UP001196413"/>
    </source>
</evidence>
<dbReference type="InterPro" id="IPR013083">
    <property type="entry name" value="Znf_RING/FYVE/PHD"/>
</dbReference>
<gene>
    <name evidence="6" type="ORF">KIN20_008689</name>
</gene>
<keyword evidence="1 4" id="KW-0479">Metal-binding</keyword>
<dbReference type="Pfam" id="PF15965">
    <property type="entry name" value="zf-TRAF_2"/>
    <property type="match status" value="1"/>
</dbReference>
<feature type="zinc finger region" description="TRAF-type" evidence="4">
    <location>
        <begin position="54"/>
        <end position="103"/>
    </location>
</feature>
<protein>
    <recommendedName>
        <fullName evidence="5">TRAF-type domain-containing protein</fullName>
    </recommendedName>
</protein>
<feature type="domain" description="TRAF-type" evidence="5">
    <location>
        <begin position="54"/>
        <end position="103"/>
    </location>
</feature>
<evidence type="ECO:0000259" key="5">
    <source>
        <dbReference type="PROSITE" id="PS50145"/>
    </source>
</evidence>
<dbReference type="Gene3D" id="3.30.40.10">
    <property type="entry name" value="Zinc/RING finger domain, C3HC4 (zinc finger)"/>
    <property type="match status" value="1"/>
</dbReference>
<dbReference type="EMBL" id="JAHQIW010001369">
    <property type="protein sequence ID" value="KAJ1352366.1"/>
    <property type="molecule type" value="Genomic_DNA"/>
</dbReference>
<dbReference type="GO" id="GO:0061630">
    <property type="term" value="F:ubiquitin protein ligase activity"/>
    <property type="evidence" value="ECO:0007669"/>
    <property type="project" value="InterPro"/>
</dbReference>
<proteinExistence type="predicted"/>
<evidence type="ECO:0000313" key="6">
    <source>
        <dbReference type="EMBL" id="KAJ1352366.1"/>
    </source>
</evidence>
<evidence type="ECO:0000256" key="2">
    <source>
        <dbReference type="ARBA" id="ARBA00022771"/>
    </source>
</evidence>
<sequence length="389" mass="45201">MEELEWLNVCDIVHFTHCISCHLPKCDMESMIQCQIVQCPQCYVSMHECKIEDHITEICYKTFIPCINAAYGCRKLIRRDKRSKHLENCSASVVVCGREWDRCALSPTSKLQLKRWGKRIEAEYKRNSGNLPLDIALTISDQDLIIQSYGFSRLDRVRRRDGLHPSHPLLPLREIRDTDGLIMGTSKFSNDENSSDEEARIKEAKLKKKRAMFAHCYMCQIDPASQHLHTLGNESVKYVQTKRIKKHEKEVDSFHKLYNLQLNFSPETMPEFLVRGENISLIRSGGTLYTRRCLKTIRRSEYADHHLSLHVRCINSLSDLVVRCPNWERGCTFHTKRLRPKCGMIRFLSSLDSISFSSVLFQLQQRCINFTSIRHIPCLVDYSSTEVPT</sequence>
<reference evidence="6" key="1">
    <citation type="submission" date="2021-06" db="EMBL/GenBank/DDBJ databases">
        <title>Parelaphostrongylus tenuis whole genome reference sequence.</title>
        <authorList>
            <person name="Garwood T.J."/>
            <person name="Larsen P.A."/>
            <person name="Fountain-Jones N.M."/>
            <person name="Garbe J.R."/>
            <person name="Macchietto M.G."/>
            <person name="Kania S.A."/>
            <person name="Gerhold R.W."/>
            <person name="Richards J.E."/>
            <person name="Wolf T.M."/>
        </authorList>
    </citation>
    <scope>NUCLEOTIDE SEQUENCE</scope>
    <source>
        <strain evidence="6">MNPRO001-30</strain>
        <tissue evidence="6">Meninges</tissue>
    </source>
</reference>
<dbReference type="AlphaFoldDB" id="A0AAD5MQR6"/>
<evidence type="ECO:0000256" key="1">
    <source>
        <dbReference type="ARBA" id="ARBA00022723"/>
    </source>
</evidence>
<evidence type="ECO:0000256" key="4">
    <source>
        <dbReference type="PROSITE-ProRule" id="PRU00207"/>
    </source>
</evidence>
<dbReference type="PROSITE" id="PS50145">
    <property type="entry name" value="ZF_TRAF"/>
    <property type="match status" value="1"/>
</dbReference>